<gene>
    <name evidence="2" type="ORF">EST38_g14222</name>
</gene>
<feature type="region of interest" description="Disordered" evidence="1">
    <location>
        <begin position="27"/>
        <end position="47"/>
    </location>
</feature>
<dbReference type="Proteomes" id="UP000290288">
    <property type="component" value="Unassembled WGS sequence"/>
</dbReference>
<protein>
    <submittedName>
        <fullName evidence="2">Uncharacterized protein</fullName>
    </submittedName>
</protein>
<evidence type="ECO:0000313" key="3">
    <source>
        <dbReference type="Proteomes" id="UP000290288"/>
    </source>
</evidence>
<sequence length="132" mass="14843">MDPPKRPRRRDEAKQLFKSPVKFFKERLSSRDPSPSRSRPALHPKGRAVSNLTYEGVKTTLRRIVDVSDVFPPLKSTAAALLAICNTIDAYGENHEEFNAVLKRVEVLSQIIDKSPPNVETGVQDRFSGLSR</sequence>
<dbReference type="EMBL" id="SDEE01001733">
    <property type="protein sequence ID" value="RXW11633.1"/>
    <property type="molecule type" value="Genomic_DNA"/>
</dbReference>
<dbReference type="AlphaFoldDB" id="A0A4Q2CXY7"/>
<dbReference type="OrthoDB" id="10471460at2759"/>
<reference evidence="2 3" key="1">
    <citation type="submission" date="2019-01" db="EMBL/GenBank/DDBJ databases">
        <title>Draft genome sequence of Psathyrella aberdarensis IHI B618.</title>
        <authorList>
            <person name="Buettner E."/>
            <person name="Kellner H."/>
        </authorList>
    </citation>
    <scope>NUCLEOTIDE SEQUENCE [LARGE SCALE GENOMIC DNA]</scope>
    <source>
        <strain evidence="2 3">IHI B618</strain>
    </source>
</reference>
<comment type="caution">
    <text evidence="2">The sequence shown here is derived from an EMBL/GenBank/DDBJ whole genome shotgun (WGS) entry which is preliminary data.</text>
</comment>
<organism evidence="2 3">
    <name type="scientific">Candolleomyces aberdarensis</name>
    <dbReference type="NCBI Taxonomy" id="2316362"/>
    <lineage>
        <taxon>Eukaryota</taxon>
        <taxon>Fungi</taxon>
        <taxon>Dikarya</taxon>
        <taxon>Basidiomycota</taxon>
        <taxon>Agaricomycotina</taxon>
        <taxon>Agaricomycetes</taxon>
        <taxon>Agaricomycetidae</taxon>
        <taxon>Agaricales</taxon>
        <taxon>Agaricineae</taxon>
        <taxon>Psathyrellaceae</taxon>
        <taxon>Candolleomyces</taxon>
    </lineage>
</organism>
<evidence type="ECO:0000256" key="1">
    <source>
        <dbReference type="SAM" id="MobiDB-lite"/>
    </source>
</evidence>
<keyword evidence="3" id="KW-1185">Reference proteome</keyword>
<name>A0A4Q2CXY7_9AGAR</name>
<proteinExistence type="predicted"/>
<evidence type="ECO:0000313" key="2">
    <source>
        <dbReference type="EMBL" id="RXW11633.1"/>
    </source>
</evidence>
<accession>A0A4Q2CXY7</accession>